<dbReference type="PANTHER" id="PTHR33169">
    <property type="entry name" value="PADR-FAMILY TRANSCRIPTIONAL REGULATOR"/>
    <property type="match status" value="1"/>
</dbReference>
<accession>A0A096B8F8</accession>
<keyword evidence="3" id="KW-1185">Reference proteome</keyword>
<dbReference type="SUPFAM" id="SSF46785">
    <property type="entry name" value="Winged helix' DNA-binding domain"/>
    <property type="match status" value="1"/>
</dbReference>
<evidence type="ECO:0000313" key="2">
    <source>
        <dbReference type="EMBL" id="KGF55300.1"/>
    </source>
</evidence>
<dbReference type="eggNOG" id="COG1695">
    <property type="taxonomic scope" value="Bacteria"/>
</dbReference>
<comment type="caution">
    <text evidence="2">The sequence shown here is derived from an EMBL/GenBank/DDBJ whole genome shotgun (WGS) entry which is preliminary data.</text>
</comment>
<protein>
    <recommendedName>
        <fullName evidence="1">Transcription regulator PadR N-terminal domain-containing protein</fullName>
    </recommendedName>
</protein>
<proteinExistence type="predicted"/>
<name>A0A096B8F8_FLAPL</name>
<dbReference type="PATRIC" id="fig|742738.3.peg.2088"/>
<reference evidence="2 3" key="1">
    <citation type="submission" date="2011-08" db="EMBL/GenBank/DDBJ databases">
        <title>The Genome Sequence of Clostridium orbiscindens 1_3_50AFAA.</title>
        <authorList>
            <consortium name="The Broad Institute Genome Sequencing Platform"/>
            <person name="Earl A."/>
            <person name="Ward D."/>
            <person name="Feldgarden M."/>
            <person name="Gevers D."/>
            <person name="Daigneault M."/>
            <person name="Strauss J."/>
            <person name="Allen-Vercoe E."/>
            <person name="Young S.K."/>
            <person name="Zeng Q."/>
            <person name="Gargeya S."/>
            <person name="Fitzgerald M."/>
            <person name="Haas B."/>
            <person name="Abouelleil A."/>
            <person name="Alvarado L."/>
            <person name="Arachchi H.M."/>
            <person name="Berlin A."/>
            <person name="Brown A."/>
            <person name="Chapman S.B."/>
            <person name="Chen Z."/>
            <person name="Dunbar C."/>
            <person name="Freedman E."/>
            <person name="Gearin G."/>
            <person name="Gellesch M."/>
            <person name="Goldberg J."/>
            <person name="Griggs A."/>
            <person name="Gujja S."/>
            <person name="Heiman D."/>
            <person name="Howarth C."/>
            <person name="Larson L."/>
            <person name="Lui A."/>
            <person name="MacDonald P.J.P."/>
            <person name="Montmayeur A."/>
            <person name="Murphy C."/>
            <person name="Neiman D."/>
            <person name="Pearson M."/>
            <person name="Priest M."/>
            <person name="Roberts A."/>
            <person name="Saif S."/>
            <person name="Shea T."/>
            <person name="Shenoy N."/>
            <person name="Sisk P."/>
            <person name="Stolte C."/>
            <person name="Sykes S."/>
            <person name="Wortman J."/>
            <person name="Nusbaum C."/>
            <person name="Birren B."/>
        </authorList>
    </citation>
    <scope>NUCLEOTIDE SEQUENCE [LARGE SCALE GENOMIC DNA]</scope>
    <source>
        <strain evidence="2 3">1_3_50AFAA</strain>
    </source>
</reference>
<dbReference type="AlphaFoldDB" id="A0A096B8F8"/>
<dbReference type="Pfam" id="PF03551">
    <property type="entry name" value="PadR"/>
    <property type="match status" value="1"/>
</dbReference>
<evidence type="ECO:0000259" key="1">
    <source>
        <dbReference type="Pfam" id="PF03551"/>
    </source>
</evidence>
<dbReference type="Gene3D" id="1.10.10.10">
    <property type="entry name" value="Winged helix-like DNA-binding domain superfamily/Winged helix DNA-binding domain"/>
    <property type="match status" value="1"/>
</dbReference>
<dbReference type="InterPro" id="IPR052509">
    <property type="entry name" value="Metal_resp_DNA-bind_regulator"/>
</dbReference>
<dbReference type="Proteomes" id="UP000029585">
    <property type="component" value="Unassembled WGS sequence"/>
</dbReference>
<dbReference type="PANTHER" id="PTHR33169:SF14">
    <property type="entry name" value="TRANSCRIPTIONAL REGULATOR RV3488"/>
    <property type="match status" value="1"/>
</dbReference>
<dbReference type="RefSeq" id="WP_009258124.1">
    <property type="nucleotide sequence ID" value="NZ_KN174163.1"/>
</dbReference>
<gene>
    <name evidence="2" type="ORF">HMPREF9460_02035</name>
</gene>
<sequence length="174" mass="19926">MSSIDLVILGIVLEKPQSAYDIQKDVEYHHFSRWTKISVPSIYRKVLQMSEKGYLQSDIVKGGKFADKAIYSITDKGRVYFKELMAYYAAGPVPLLFDFNVVISNLNKMDKAEAMELVSALRQSIQSSAELNEGYAQEFADIPLVGRTIFEQQQLLYNALLEWLNHFEGQFLQE</sequence>
<dbReference type="InterPro" id="IPR036390">
    <property type="entry name" value="WH_DNA-bd_sf"/>
</dbReference>
<dbReference type="EMBL" id="ADLO01000059">
    <property type="protein sequence ID" value="KGF55300.1"/>
    <property type="molecule type" value="Genomic_DNA"/>
</dbReference>
<dbReference type="InterPro" id="IPR036388">
    <property type="entry name" value="WH-like_DNA-bd_sf"/>
</dbReference>
<dbReference type="HOGENOM" id="CLU_089258_6_0_9"/>
<organism evidence="2 3">
    <name type="scientific">Flavonifractor plautii 1_3_50AFAA</name>
    <dbReference type="NCBI Taxonomy" id="742738"/>
    <lineage>
        <taxon>Bacteria</taxon>
        <taxon>Bacillati</taxon>
        <taxon>Bacillota</taxon>
        <taxon>Clostridia</taxon>
        <taxon>Eubacteriales</taxon>
        <taxon>Oscillospiraceae</taxon>
        <taxon>Flavonifractor</taxon>
    </lineage>
</organism>
<feature type="domain" description="Transcription regulator PadR N-terminal" evidence="1">
    <location>
        <begin position="8"/>
        <end position="82"/>
    </location>
</feature>
<evidence type="ECO:0000313" key="3">
    <source>
        <dbReference type="Proteomes" id="UP000029585"/>
    </source>
</evidence>
<dbReference type="InterPro" id="IPR005149">
    <property type="entry name" value="Tscrpt_reg_PadR_N"/>
</dbReference>